<dbReference type="EMBL" id="VBOS01000027">
    <property type="protein sequence ID" value="TMQ60274.1"/>
    <property type="molecule type" value="Genomic_DNA"/>
</dbReference>
<proteinExistence type="predicted"/>
<comment type="caution">
    <text evidence="2">The sequence shown here is derived from an EMBL/GenBank/DDBJ whole genome shotgun (WGS) entry which is preliminary data.</text>
</comment>
<feature type="region of interest" description="Disordered" evidence="1">
    <location>
        <begin position="195"/>
        <end position="218"/>
    </location>
</feature>
<evidence type="ECO:0000313" key="2">
    <source>
        <dbReference type="EMBL" id="TMQ60274.1"/>
    </source>
</evidence>
<gene>
    <name evidence="2" type="ORF">E6K72_00780</name>
</gene>
<organism evidence="2 3">
    <name type="scientific">Eiseniibacteriota bacterium</name>
    <dbReference type="NCBI Taxonomy" id="2212470"/>
    <lineage>
        <taxon>Bacteria</taxon>
        <taxon>Candidatus Eiseniibacteriota</taxon>
    </lineage>
</organism>
<dbReference type="Proteomes" id="UP000317716">
    <property type="component" value="Unassembled WGS sequence"/>
</dbReference>
<evidence type="ECO:0000313" key="3">
    <source>
        <dbReference type="Proteomes" id="UP000317716"/>
    </source>
</evidence>
<name>A0A538T9Q9_UNCEI</name>
<evidence type="ECO:0000256" key="1">
    <source>
        <dbReference type="SAM" id="MobiDB-lite"/>
    </source>
</evidence>
<protein>
    <submittedName>
        <fullName evidence="2">Uncharacterized protein</fullName>
    </submittedName>
</protein>
<dbReference type="Gene3D" id="2.60.40.4070">
    <property type="match status" value="1"/>
</dbReference>
<reference evidence="2 3" key="1">
    <citation type="journal article" date="2019" name="Nat. Microbiol.">
        <title>Mediterranean grassland soil C-N compound turnover is dependent on rainfall and depth, and is mediated by genomically divergent microorganisms.</title>
        <authorList>
            <person name="Diamond S."/>
            <person name="Andeer P.F."/>
            <person name="Li Z."/>
            <person name="Crits-Christoph A."/>
            <person name="Burstein D."/>
            <person name="Anantharaman K."/>
            <person name="Lane K.R."/>
            <person name="Thomas B.C."/>
            <person name="Pan C."/>
            <person name="Northen T.R."/>
            <person name="Banfield J.F."/>
        </authorList>
    </citation>
    <scope>NUCLEOTIDE SEQUENCE [LARGE SCALE GENOMIC DNA]</scope>
    <source>
        <strain evidence="2">WS_2</strain>
    </source>
</reference>
<sequence>MRLHRFDLWDRQSGKILHPNFSLGCTKWAKTDSCFRVIAPGDTCDANCGISVFPPNLPDTLIQYPVGVYRYEDSEVKNGFIYFYSVTGFDSSCTRTDDRGNCLTIATSEGRKSAVESEGVTPQAATMTGKNKVWVVPNPYKGFQKIQERPSTWDLTPNATDPTGTHIDFMGMPPGHWTIRIYTLAGDLVQQLRSTDAVNESQRGSETASNRQQDTSNDGQARWNLISRNGQDVVSGVYLFTVDSSQGIQRGRFVVIR</sequence>
<dbReference type="AlphaFoldDB" id="A0A538T9Q9"/>
<accession>A0A538T9Q9</accession>